<keyword evidence="5 9" id="KW-1133">Transmembrane helix</keyword>
<keyword evidence="4 9" id="KW-0812">Transmembrane</keyword>
<protein>
    <recommendedName>
        <fullName evidence="3">Single-pass membrane and coiled-coil domain-containing protein 4</fullName>
    </recommendedName>
</protein>
<reference evidence="11" key="3">
    <citation type="submission" date="2018-12" db="EMBL/GenBank/DDBJ databases">
        <title>G10K-VGP greater horseshoe bat female genome, primary haplotype.</title>
        <authorList>
            <person name="Teeling E."/>
            <person name="Myers G."/>
            <person name="Vernes S."/>
            <person name="Pippel M."/>
            <person name="Winkler S."/>
            <person name="Fedrigo O."/>
            <person name="Rhie A."/>
            <person name="Koren S."/>
            <person name="Phillippy A."/>
            <person name="Lewin H."/>
            <person name="Damas J."/>
            <person name="Howe K."/>
            <person name="Mountcastle J."/>
            <person name="Jarvis E.D."/>
        </authorList>
    </citation>
    <scope>NUCLEOTIDE SEQUENCE [LARGE SCALE GENOMIC DNA]</scope>
</reference>
<evidence type="ECO:0000313" key="10">
    <source>
        <dbReference type="Ensembl" id="ENSRFEP00010029106.1"/>
    </source>
</evidence>
<reference evidence="10" key="4">
    <citation type="submission" date="2025-08" db="UniProtKB">
        <authorList>
            <consortium name="Ensembl"/>
        </authorList>
    </citation>
    <scope>IDENTIFICATION</scope>
</reference>
<dbReference type="Pfam" id="PF15012">
    <property type="entry name" value="DUF4519"/>
    <property type="match status" value="1"/>
</dbReference>
<accession>A0A671FTM8</accession>
<dbReference type="GeneTree" id="ENSGT00390000015987"/>
<feature type="compositionally biased region" description="Basic and acidic residues" evidence="8">
    <location>
        <begin position="194"/>
        <end position="207"/>
    </location>
</feature>
<evidence type="ECO:0000256" key="3">
    <source>
        <dbReference type="ARBA" id="ARBA00017503"/>
    </source>
</evidence>
<name>A0A671FTM8_RHIFE</name>
<comment type="similarity">
    <text evidence="2">Belongs to the SMCO4 family.</text>
</comment>
<comment type="subcellular location">
    <subcellularLocation>
        <location evidence="1">Membrane</location>
        <topology evidence="1">Single-pass membrane protein</topology>
    </subcellularLocation>
</comment>
<dbReference type="PANTHER" id="PTHR34644:SF2">
    <property type="entry name" value="SINGLE-PASS MEMBRANE AND COILED-COIL DOMAIN-CONTAINING PROTEIN 4"/>
    <property type="match status" value="1"/>
</dbReference>
<sequence>LLPGLHWSGRKRIEWLGGQGRLPGGGGGPGAGLAGRVSWLRGPRSEANWDRARGGAGRSRGGGGRGGGGRRVRVRARGFDFLAAEGAWRCGPAWRSRQHGRREDRQGEARSASGGGHCHVFPAVAAAARQEKKLKSPLLEIRLLETIETAVPEVEEKEVLHPIRWSVTLPPEPPLDTPSQSPRGKMRQLKGKPKKETSRDKKERKQAMQEARQQITTVVLPTLAVVVLLIVVFVYVATRPTVTE</sequence>
<evidence type="ECO:0000313" key="11">
    <source>
        <dbReference type="Proteomes" id="UP000472240"/>
    </source>
</evidence>
<gene>
    <name evidence="10" type="primary">SMCO4</name>
</gene>
<reference evidence="10 11" key="1">
    <citation type="journal article" date="2015" name="Annu Rev Anim Biosci">
        <title>The Genome 10K Project: a way forward.</title>
        <authorList>
            <person name="Koepfli K.P."/>
            <person name="Paten B."/>
            <person name="O'Brien S.J."/>
            <person name="Koepfli K.P."/>
            <person name="Paten B."/>
            <person name="Antunes A."/>
            <person name="Belov K."/>
            <person name="Bustamante C."/>
            <person name="Castoe T.A."/>
            <person name="Clawson H."/>
            <person name="Crawford A.J."/>
            <person name="Diekhans M."/>
            <person name="Distel D."/>
            <person name="Durbin R."/>
            <person name="Earl D."/>
            <person name="Fujita M.K."/>
            <person name="Gamble T."/>
            <person name="Georges A."/>
            <person name="Gemmell N."/>
            <person name="Gilbert M.T."/>
            <person name="Graves J.M."/>
            <person name="Green R.E."/>
            <person name="Hickey G."/>
            <person name="Jarvis E.D."/>
            <person name="Johnson W."/>
            <person name="Komissarov A."/>
            <person name="Korf I."/>
            <person name="Kuhn R."/>
            <person name="Larkin D.M."/>
            <person name="Lewin H."/>
            <person name="Lopez J.V."/>
            <person name="Ma J."/>
            <person name="Marques-Bonet T."/>
            <person name="Miller W."/>
            <person name="Murphy R."/>
            <person name="Pevzner P."/>
            <person name="Shapiro B."/>
            <person name="Steiner C."/>
            <person name="Tamazian G."/>
            <person name="Venkatesh B."/>
            <person name="Wang J."/>
            <person name="Wayne R."/>
            <person name="Wiley E."/>
            <person name="Yang H."/>
            <person name="Zhang G."/>
            <person name="Haussler D."/>
            <person name="Ryder O."/>
            <person name="O'Brien S.J."/>
        </authorList>
    </citation>
    <scope>NUCLEOTIDE SEQUENCE</scope>
</reference>
<feature type="region of interest" description="Disordered" evidence="8">
    <location>
        <begin position="45"/>
        <end position="70"/>
    </location>
</feature>
<dbReference type="PANTHER" id="PTHR34644">
    <property type="entry name" value="SINGLE-PASS MEMBRANE AND COILED-COIL DOMAIN-CONTAINING PROTEIN 4"/>
    <property type="match status" value="1"/>
</dbReference>
<dbReference type="Ensembl" id="ENSRFET00010031594.1">
    <property type="protein sequence ID" value="ENSRFEP00010029106.1"/>
    <property type="gene ID" value="ENSRFEG00010019320.1"/>
</dbReference>
<evidence type="ECO:0000256" key="2">
    <source>
        <dbReference type="ARBA" id="ARBA00009202"/>
    </source>
</evidence>
<dbReference type="AlphaFoldDB" id="A0A671FTM8"/>
<dbReference type="Proteomes" id="UP000472240">
    <property type="component" value="Chromosome 11"/>
</dbReference>
<evidence type="ECO:0000256" key="8">
    <source>
        <dbReference type="SAM" id="MobiDB-lite"/>
    </source>
</evidence>
<keyword evidence="7 9" id="KW-0472">Membrane</keyword>
<dbReference type="GO" id="GO:0016020">
    <property type="term" value="C:membrane"/>
    <property type="evidence" value="ECO:0007669"/>
    <property type="project" value="UniProtKB-SubCell"/>
</dbReference>
<feature type="region of interest" description="Disordered" evidence="8">
    <location>
        <begin position="94"/>
        <end position="117"/>
    </location>
</feature>
<reference evidence="10 11" key="2">
    <citation type="journal article" date="2018" name="Annu Rev Anim Biosci">
        <title>Bat Biology, Genomes, and the Bat1K Project: To Generate Chromosome-Level Genomes for All Living Bat Species.</title>
        <authorList>
            <person name="Teeling E.C."/>
            <person name="Vernes S.C."/>
            <person name="Davalos L.M."/>
            <person name="Ray D.A."/>
            <person name="Gilbert M.T.P."/>
            <person name="Myers E."/>
        </authorList>
    </citation>
    <scope>NUCLEOTIDE SEQUENCE</scope>
</reference>
<keyword evidence="11" id="KW-1185">Reference proteome</keyword>
<feature type="region of interest" description="Disordered" evidence="8">
    <location>
        <begin position="167"/>
        <end position="208"/>
    </location>
</feature>
<evidence type="ECO:0000256" key="4">
    <source>
        <dbReference type="ARBA" id="ARBA00022692"/>
    </source>
</evidence>
<feature type="compositionally biased region" description="Gly residues" evidence="8">
    <location>
        <begin position="54"/>
        <end position="67"/>
    </location>
</feature>
<reference evidence="10" key="5">
    <citation type="submission" date="2025-09" db="UniProtKB">
        <authorList>
            <consortium name="Ensembl"/>
        </authorList>
    </citation>
    <scope>IDENTIFICATION</scope>
</reference>
<feature type="compositionally biased region" description="Basic residues" evidence="8">
    <location>
        <begin position="184"/>
        <end position="193"/>
    </location>
</feature>
<evidence type="ECO:0000256" key="6">
    <source>
        <dbReference type="ARBA" id="ARBA00023054"/>
    </source>
</evidence>
<evidence type="ECO:0000256" key="7">
    <source>
        <dbReference type="ARBA" id="ARBA00023136"/>
    </source>
</evidence>
<organism evidence="10 11">
    <name type="scientific">Rhinolophus ferrumequinum</name>
    <name type="common">Greater horseshoe bat</name>
    <dbReference type="NCBI Taxonomy" id="59479"/>
    <lineage>
        <taxon>Eukaryota</taxon>
        <taxon>Metazoa</taxon>
        <taxon>Chordata</taxon>
        <taxon>Craniata</taxon>
        <taxon>Vertebrata</taxon>
        <taxon>Euteleostomi</taxon>
        <taxon>Mammalia</taxon>
        <taxon>Eutheria</taxon>
        <taxon>Laurasiatheria</taxon>
        <taxon>Chiroptera</taxon>
        <taxon>Yinpterochiroptera</taxon>
        <taxon>Rhinolophoidea</taxon>
        <taxon>Rhinolophidae</taxon>
        <taxon>Rhinolophinae</taxon>
        <taxon>Rhinolophus</taxon>
    </lineage>
</organism>
<keyword evidence="6" id="KW-0175">Coiled coil</keyword>
<evidence type="ECO:0000256" key="9">
    <source>
        <dbReference type="SAM" id="Phobius"/>
    </source>
</evidence>
<feature type="transmembrane region" description="Helical" evidence="9">
    <location>
        <begin position="215"/>
        <end position="237"/>
    </location>
</feature>
<evidence type="ECO:0000256" key="1">
    <source>
        <dbReference type="ARBA" id="ARBA00004167"/>
    </source>
</evidence>
<proteinExistence type="inferred from homology"/>
<evidence type="ECO:0000256" key="5">
    <source>
        <dbReference type="ARBA" id="ARBA00022989"/>
    </source>
</evidence>
<dbReference type="InterPro" id="IPR027960">
    <property type="entry name" value="DUF4519"/>
</dbReference>